<dbReference type="SUPFAM" id="SSF52540">
    <property type="entry name" value="P-loop containing nucleoside triphosphate hydrolases"/>
    <property type="match status" value="1"/>
</dbReference>
<sequence>MLLQTERQAVMNYIFYGGKGGVGKTTCAAATGLALAKRGIETLVISTDPAHSLSDSFEMDVSVEPTSIREHLQAVEIDPEQRRDVYQGMVSALVDEFRDVGIRLDEAEIEALFSAGVAPGSDEVAALDLLINYVETDAWETIVLDTAPTGHTLRLLDLPAVMDTTLDTVLSVREQVRRKADSARQLMLGPAYYAIGNRTGDEESPDITSLQDRMERVDDILHDDERTEFRVVLVPETMAVRETERLVDRLRTFDIPVKTLVVNKVLENSNESCDRCRTRRQTQQQTIRAVRERFPDLAIQQLPRIDGEVHGLRTLEPIADQIRPQA</sequence>
<evidence type="ECO:0000259" key="2">
    <source>
        <dbReference type="Pfam" id="PF02374"/>
    </source>
</evidence>
<evidence type="ECO:0000313" key="4">
    <source>
        <dbReference type="Proteomes" id="UP000282322"/>
    </source>
</evidence>
<dbReference type="NCBIfam" id="TIGR00345">
    <property type="entry name" value="GET3_arsA_TRC40"/>
    <property type="match status" value="1"/>
</dbReference>
<dbReference type="Gene3D" id="3.40.50.300">
    <property type="entry name" value="P-loop containing nucleotide triphosphate hydrolases"/>
    <property type="match status" value="1"/>
</dbReference>
<organism evidence="3 4">
    <name type="scientific">Halocatena pleomorpha</name>
    <dbReference type="NCBI Taxonomy" id="1785090"/>
    <lineage>
        <taxon>Archaea</taxon>
        <taxon>Methanobacteriati</taxon>
        <taxon>Methanobacteriota</taxon>
        <taxon>Stenosarchaea group</taxon>
        <taxon>Halobacteria</taxon>
        <taxon>Halobacteriales</taxon>
        <taxon>Natronomonadaceae</taxon>
        <taxon>Halocatena</taxon>
    </lineage>
</organism>
<dbReference type="Proteomes" id="UP000282322">
    <property type="component" value="Unassembled WGS sequence"/>
</dbReference>
<dbReference type="InterPro" id="IPR016300">
    <property type="entry name" value="ATPase_ArsA/GET3"/>
</dbReference>
<proteinExistence type="inferred from homology"/>
<evidence type="ECO:0000256" key="1">
    <source>
        <dbReference type="ARBA" id="ARBA00011040"/>
    </source>
</evidence>
<dbReference type="GO" id="GO:0005524">
    <property type="term" value="F:ATP binding"/>
    <property type="evidence" value="ECO:0007669"/>
    <property type="project" value="InterPro"/>
</dbReference>
<keyword evidence="4" id="KW-1185">Reference proteome</keyword>
<accession>A0A3P3RLA3</accession>
<dbReference type="EMBL" id="RRCH01000001">
    <property type="protein sequence ID" value="RRJ34212.1"/>
    <property type="molecule type" value="Genomic_DNA"/>
</dbReference>
<dbReference type="Pfam" id="PF02374">
    <property type="entry name" value="ArsA_ATPase"/>
    <property type="match status" value="1"/>
</dbReference>
<reference evidence="3 4" key="1">
    <citation type="submission" date="2018-11" db="EMBL/GenBank/DDBJ databases">
        <title>Taxonoimc description of Halomarina strain SPP-AMP-1.</title>
        <authorList>
            <person name="Pal Y."/>
            <person name="Srinivasana K."/>
            <person name="Verma A."/>
            <person name="Kumar P."/>
        </authorList>
    </citation>
    <scope>NUCLEOTIDE SEQUENCE [LARGE SCALE GENOMIC DNA]</scope>
    <source>
        <strain evidence="3 4">SPP-AMP-1</strain>
    </source>
</reference>
<dbReference type="InterPro" id="IPR025723">
    <property type="entry name" value="ArsA/GET3_ATPase-like"/>
</dbReference>
<dbReference type="CDD" id="cd02035">
    <property type="entry name" value="ArsA"/>
    <property type="match status" value="1"/>
</dbReference>
<feature type="domain" description="ArsA/GET3 Anion-transporting ATPase-like" evidence="2">
    <location>
        <begin position="11"/>
        <end position="322"/>
    </location>
</feature>
<dbReference type="InterPro" id="IPR027417">
    <property type="entry name" value="P-loop_NTPase"/>
</dbReference>
<dbReference type="OrthoDB" id="46198at2157"/>
<dbReference type="PANTHER" id="PTHR10803">
    <property type="entry name" value="ARSENICAL PUMP-DRIVING ATPASE ARSENITE-TRANSLOCATING ATPASE"/>
    <property type="match status" value="1"/>
</dbReference>
<gene>
    <name evidence="3" type="ORF">EIK79_00055</name>
</gene>
<evidence type="ECO:0000313" key="3">
    <source>
        <dbReference type="EMBL" id="RRJ34212.1"/>
    </source>
</evidence>
<comment type="caution">
    <text evidence="3">The sequence shown here is derived from an EMBL/GenBank/DDBJ whole genome shotgun (WGS) entry which is preliminary data.</text>
</comment>
<dbReference type="PANTHER" id="PTHR10803:SF3">
    <property type="entry name" value="ATPASE GET3"/>
    <property type="match status" value="1"/>
</dbReference>
<dbReference type="AlphaFoldDB" id="A0A3P3RLA3"/>
<name>A0A3P3RLA3_9EURY</name>
<protein>
    <submittedName>
        <fullName evidence="3">Arsenic-transporting ATPase</fullName>
    </submittedName>
</protein>
<dbReference type="GO" id="GO:0016887">
    <property type="term" value="F:ATP hydrolysis activity"/>
    <property type="evidence" value="ECO:0007669"/>
    <property type="project" value="InterPro"/>
</dbReference>
<comment type="similarity">
    <text evidence="1">Belongs to the arsA ATPase family.</text>
</comment>